<keyword evidence="4" id="KW-0067">ATP-binding</keyword>
<dbReference type="InterPro" id="IPR014001">
    <property type="entry name" value="Helicase_ATP-bd"/>
</dbReference>
<evidence type="ECO:0000313" key="7">
    <source>
        <dbReference type="Proteomes" id="UP001497497"/>
    </source>
</evidence>
<keyword evidence="3" id="KW-0347">Helicase</keyword>
<dbReference type="GO" id="GO:0005524">
    <property type="term" value="F:ATP binding"/>
    <property type="evidence" value="ECO:0007669"/>
    <property type="project" value="UniProtKB-KW"/>
</dbReference>
<evidence type="ECO:0000256" key="4">
    <source>
        <dbReference type="ARBA" id="ARBA00022840"/>
    </source>
</evidence>
<dbReference type="GO" id="GO:0003676">
    <property type="term" value="F:nucleic acid binding"/>
    <property type="evidence" value="ECO:0007669"/>
    <property type="project" value="InterPro"/>
</dbReference>
<dbReference type="InterPro" id="IPR011545">
    <property type="entry name" value="DEAD/DEAH_box_helicase_dom"/>
</dbReference>
<keyword evidence="7" id="KW-1185">Reference proteome</keyword>
<feature type="non-terminal residue" evidence="6">
    <location>
        <position position="104"/>
    </location>
</feature>
<feature type="domain" description="Helicase ATP-binding" evidence="5">
    <location>
        <begin position="1"/>
        <end position="63"/>
    </location>
</feature>
<keyword evidence="2" id="KW-0378">Hydrolase</keyword>
<dbReference type="Gene3D" id="3.40.50.300">
    <property type="entry name" value="P-loop containing nucleotide triphosphate hydrolases"/>
    <property type="match status" value="2"/>
</dbReference>
<dbReference type="Pfam" id="PF00270">
    <property type="entry name" value="DEAD"/>
    <property type="match status" value="1"/>
</dbReference>
<protein>
    <recommendedName>
        <fullName evidence="5">Helicase ATP-binding domain-containing protein</fullName>
    </recommendedName>
</protein>
<feature type="non-terminal residue" evidence="6">
    <location>
        <position position="1"/>
    </location>
</feature>
<dbReference type="PANTHER" id="PTHR47961">
    <property type="entry name" value="DNA POLYMERASE THETA, PUTATIVE (AFU_ORTHOLOGUE AFUA_1G05260)-RELATED"/>
    <property type="match status" value="1"/>
</dbReference>
<dbReference type="SUPFAM" id="SSF52540">
    <property type="entry name" value="P-loop containing nucleoside triphosphate hydrolases"/>
    <property type="match status" value="1"/>
</dbReference>
<name>A0AAV2HXJ2_LYMST</name>
<evidence type="ECO:0000256" key="2">
    <source>
        <dbReference type="ARBA" id="ARBA00022801"/>
    </source>
</evidence>
<dbReference type="Proteomes" id="UP001497497">
    <property type="component" value="Unassembled WGS sequence"/>
</dbReference>
<comment type="caution">
    <text evidence="6">The sequence shown here is derived from an EMBL/GenBank/DDBJ whole genome shotgun (WGS) entry which is preliminary data.</text>
</comment>
<dbReference type="GO" id="GO:0016787">
    <property type="term" value="F:hydrolase activity"/>
    <property type="evidence" value="ECO:0007669"/>
    <property type="project" value="UniProtKB-KW"/>
</dbReference>
<evidence type="ECO:0000256" key="3">
    <source>
        <dbReference type="ARBA" id="ARBA00022806"/>
    </source>
</evidence>
<keyword evidence="1" id="KW-0547">Nucleotide-binding</keyword>
<sequence>SLGLVVVDELHMIGEGGSRGATLEATLMKITTAKNTQIIGMSATLTNIKDLQEFLAAEVYSNDFRPVILEEYVKVEDKLLKVNQKALDQDSKLEDYRVLNYQVS</sequence>
<gene>
    <name evidence="6" type="ORF">GSLYS_00010741001</name>
</gene>
<evidence type="ECO:0000313" key="6">
    <source>
        <dbReference type="EMBL" id="CAL1536828.1"/>
    </source>
</evidence>
<dbReference type="PROSITE" id="PS51192">
    <property type="entry name" value="HELICASE_ATP_BIND_1"/>
    <property type="match status" value="1"/>
</dbReference>
<dbReference type="InterPro" id="IPR027417">
    <property type="entry name" value="P-loop_NTPase"/>
</dbReference>
<reference evidence="6 7" key="1">
    <citation type="submission" date="2024-04" db="EMBL/GenBank/DDBJ databases">
        <authorList>
            <consortium name="Genoscope - CEA"/>
            <person name="William W."/>
        </authorList>
    </citation>
    <scope>NUCLEOTIDE SEQUENCE [LARGE SCALE GENOMIC DNA]</scope>
</reference>
<dbReference type="GO" id="GO:0004386">
    <property type="term" value="F:helicase activity"/>
    <property type="evidence" value="ECO:0007669"/>
    <property type="project" value="UniProtKB-KW"/>
</dbReference>
<evidence type="ECO:0000259" key="5">
    <source>
        <dbReference type="PROSITE" id="PS51192"/>
    </source>
</evidence>
<dbReference type="PANTHER" id="PTHR47961:SF12">
    <property type="entry name" value="HELICASE POLQ-LIKE"/>
    <property type="match status" value="1"/>
</dbReference>
<proteinExistence type="predicted"/>
<dbReference type="AlphaFoldDB" id="A0AAV2HXJ2"/>
<evidence type="ECO:0000256" key="1">
    <source>
        <dbReference type="ARBA" id="ARBA00022741"/>
    </source>
</evidence>
<organism evidence="6 7">
    <name type="scientific">Lymnaea stagnalis</name>
    <name type="common">Great pond snail</name>
    <name type="synonym">Helix stagnalis</name>
    <dbReference type="NCBI Taxonomy" id="6523"/>
    <lineage>
        <taxon>Eukaryota</taxon>
        <taxon>Metazoa</taxon>
        <taxon>Spiralia</taxon>
        <taxon>Lophotrochozoa</taxon>
        <taxon>Mollusca</taxon>
        <taxon>Gastropoda</taxon>
        <taxon>Heterobranchia</taxon>
        <taxon>Euthyneura</taxon>
        <taxon>Panpulmonata</taxon>
        <taxon>Hygrophila</taxon>
        <taxon>Lymnaeoidea</taxon>
        <taxon>Lymnaeidae</taxon>
        <taxon>Lymnaea</taxon>
    </lineage>
</organism>
<dbReference type="EMBL" id="CAXITT010000240">
    <property type="protein sequence ID" value="CAL1536828.1"/>
    <property type="molecule type" value="Genomic_DNA"/>
</dbReference>
<accession>A0AAV2HXJ2</accession>
<dbReference type="InterPro" id="IPR050474">
    <property type="entry name" value="Hel308_SKI2-like"/>
</dbReference>